<dbReference type="RefSeq" id="WP_106532417.1">
    <property type="nucleotide sequence ID" value="NZ_PYAT01000003.1"/>
</dbReference>
<proteinExistence type="predicted"/>
<dbReference type="Proteomes" id="UP000242682">
    <property type="component" value="Unassembled WGS sequence"/>
</dbReference>
<sequence length="134" mass="15239">MKKIIVGFPIALLSAMVLLIAWVNLAPEEDVSAKKNTEHVANEGNARDYIKTAWNHWNSGTVDEENTEKDITFIALRSIDKSEMIDLGVAKEFSELLKVANIISGEYGGLTDEEKQIYYKEFEDNLYEIHNFIN</sequence>
<dbReference type="OrthoDB" id="2453821at2"/>
<organism evidence="1 2">
    <name type="scientific">Planomicrobium soli</name>
    <dbReference type="NCBI Taxonomy" id="1176648"/>
    <lineage>
        <taxon>Bacteria</taxon>
        <taxon>Bacillati</taxon>
        <taxon>Bacillota</taxon>
        <taxon>Bacilli</taxon>
        <taxon>Bacillales</taxon>
        <taxon>Caryophanaceae</taxon>
        <taxon>Planomicrobium</taxon>
    </lineage>
</organism>
<evidence type="ECO:0000313" key="1">
    <source>
        <dbReference type="EMBL" id="PSL40905.1"/>
    </source>
</evidence>
<keyword evidence="2" id="KW-1185">Reference proteome</keyword>
<dbReference type="EMBL" id="PYAT01000003">
    <property type="protein sequence ID" value="PSL40905.1"/>
    <property type="molecule type" value="Genomic_DNA"/>
</dbReference>
<gene>
    <name evidence="1" type="ORF">B0H99_10337</name>
</gene>
<dbReference type="AlphaFoldDB" id="A0A2P8H3V7"/>
<reference evidence="1 2" key="1">
    <citation type="submission" date="2018-03" db="EMBL/GenBank/DDBJ databases">
        <title>Genomic Encyclopedia of Type Strains, Phase III (KMG-III): the genomes of soil and plant-associated and newly described type strains.</title>
        <authorList>
            <person name="Whitman W."/>
        </authorList>
    </citation>
    <scope>NUCLEOTIDE SEQUENCE [LARGE SCALE GENOMIC DNA]</scope>
    <source>
        <strain evidence="1 2">CGMCC 1.12259</strain>
    </source>
</reference>
<evidence type="ECO:0000313" key="2">
    <source>
        <dbReference type="Proteomes" id="UP000242682"/>
    </source>
</evidence>
<accession>A0A2P8H3V7</accession>
<name>A0A2P8H3V7_9BACL</name>
<comment type="caution">
    <text evidence="1">The sequence shown here is derived from an EMBL/GenBank/DDBJ whole genome shotgun (WGS) entry which is preliminary data.</text>
</comment>
<protein>
    <submittedName>
        <fullName evidence="1">Uncharacterized protein</fullName>
    </submittedName>
</protein>